<gene>
    <name evidence="2" type="ORF">A2961_02880</name>
</gene>
<evidence type="ECO:0000256" key="1">
    <source>
        <dbReference type="PROSITE-ProRule" id="PRU00339"/>
    </source>
</evidence>
<keyword evidence="1" id="KW-0802">TPR repeat</keyword>
<dbReference type="PROSITE" id="PS50005">
    <property type="entry name" value="TPR"/>
    <property type="match status" value="1"/>
</dbReference>
<dbReference type="STRING" id="1802519.A2961_02880"/>
<accession>A0A1F8BKL5</accession>
<proteinExistence type="predicted"/>
<comment type="caution">
    <text evidence="2">The sequence shown here is derived from an EMBL/GenBank/DDBJ whole genome shotgun (WGS) entry which is preliminary data.</text>
</comment>
<dbReference type="SUPFAM" id="SSF48452">
    <property type="entry name" value="TPR-like"/>
    <property type="match status" value="1"/>
</dbReference>
<evidence type="ECO:0000313" key="3">
    <source>
        <dbReference type="Proteomes" id="UP000177082"/>
    </source>
</evidence>
<dbReference type="Proteomes" id="UP000177082">
    <property type="component" value="Unassembled WGS sequence"/>
</dbReference>
<feature type="repeat" description="TPR" evidence="1">
    <location>
        <begin position="44"/>
        <end position="77"/>
    </location>
</feature>
<reference evidence="2 3" key="1">
    <citation type="journal article" date="2016" name="Nat. Commun.">
        <title>Thousands of microbial genomes shed light on interconnected biogeochemical processes in an aquifer system.</title>
        <authorList>
            <person name="Anantharaman K."/>
            <person name="Brown C.T."/>
            <person name="Hug L.A."/>
            <person name="Sharon I."/>
            <person name="Castelle C.J."/>
            <person name="Probst A.J."/>
            <person name="Thomas B.C."/>
            <person name="Singh A."/>
            <person name="Wilkins M.J."/>
            <person name="Karaoz U."/>
            <person name="Brodie E.L."/>
            <person name="Williams K.H."/>
            <person name="Hubbard S.S."/>
            <person name="Banfield J.F."/>
        </authorList>
    </citation>
    <scope>NUCLEOTIDE SEQUENCE [LARGE SCALE GENOMIC DNA]</scope>
</reference>
<dbReference type="InterPro" id="IPR019734">
    <property type="entry name" value="TPR_rpt"/>
</dbReference>
<evidence type="ECO:0000313" key="2">
    <source>
        <dbReference type="EMBL" id="OGM64500.1"/>
    </source>
</evidence>
<name>A0A1F8BKL5_9BACT</name>
<dbReference type="EMBL" id="MGHF01000005">
    <property type="protein sequence ID" value="OGM64500.1"/>
    <property type="molecule type" value="Genomic_DNA"/>
</dbReference>
<sequence length="236" mass="26680">MQSVLNPKMNDELAQLAISAAFKGSWKKAIEINKKILKNNARDVEALNRLARAFAETGKKEPAIATSKKVLKIDPVNSIAKKCLTKWKSFSTDTKDKAITGNVDDFLEESGKTRIVKLLHTGDEKVVNYLDAGDEVKLLCYTHRVSVSTADNKYIGRLTDDISMRLINFIKRGYEYKVLVKSISSGDIRVFIREISRGKGMENIPSFPQEKLSYIAYTPPHLVKRHETPYSEELQE</sequence>
<dbReference type="Gene3D" id="1.25.40.10">
    <property type="entry name" value="Tetratricopeptide repeat domain"/>
    <property type="match status" value="1"/>
</dbReference>
<dbReference type="AlphaFoldDB" id="A0A1F8BKL5"/>
<organism evidence="2 3">
    <name type="scientific">Candidatus Woesebacteria bacterium RIFCSPLOWO2_01_FULL_39_21</name>
    <dbReference type="NCBI Taxonomy" id="1802519"/>
    <lineage>
        <taxon>Bacteria</taxon>
        <taxon>Candidatus Woeseibacteriota</taxon>
    </lineage>
</organism>
<dbReference type="InterPro" id="IPR011990">
    <property type="entry name" value="TPR-like_helical_dom_sf"/>
</dbReference>
<protein>
    <submittedName>
        <fullName evidence="2">Uncharacterized protein</fullName>
    </submittedName>
</protein>